<keyword evidence="2" id="KW-0548">Nucleotidyltransferase</keyword>
<organism evidence="2 3">
    <name type="scientific">Actinotignum urinale</name>
    <dbReference type="NCBI Taxonomy" id="190146"/>
    <lineage>
        <taxon>Bacteria</taxon>
        <taxon>Bacillati</taxon>
        <taxon>Actinomycetota</taxon>
        <taxon>Actinomycetes</taxon>
        <taxon>Actinomycetales</taxon>
        <taxon>Actinomycetaceae</taxon>
        <taxon>Actinotignum</taxon>
    </lineage>
</organism>
<dbReference type="PANTHER" id="PTHR11669">
    <property type="entry name" value="REPLICATION FACTOR C / DNA POLYMERASE III GAMMA-TAU SUBUNIT"/>
    <property type="match status" value="1"/>
</dbReference>
<dbReference type="SMART" id="SM00382">
    <property type="entry name" value="AAA"/>
    <property type="match status" value="1"/>
</dbReference>
<dbReference type="InterPro" id="IPR027417">
    <property type="entry name" value="P-loop_NTPase"/>
</dbReference>
<dbReference type="EC" id="2.7.7.7" evidence="2"/>
<feature type="domain" description="AAA+ ATPase" evidence="1">
    <location>
        <begin position="35"/>
        <end position="175"/>
    </location>
</feature>
<evidence type="ECO:0000259" key="1">
    <source>
        <dbReference type="SMART" id="SM00382"/>
    </source>
</evidence>
<reference evidence="2" key="1">
    <citation type="submission" date="2023-10" db="EMBL/GenBank/DDBJ databases">
        <title>Whole Genome based description of the genera Actinobaculum and Actinotignum reveals a complex phylogenetic relationship within the species included in the genus Actinotignum.</title>
        <authorList>
            <person name="Jensen C.S."/>
            <person name="Dargis R."/>
            <person name="Kemp M."/>
            <person name="Christensen J.J."/>
        </authorList>
    </citation>
    <scope>NUCLEOTIDE SEQUENCE</scope>
    <source>
        <strain evidence="2">SLA_B511</strain>
    </source>
</reference>
<dbReference type="Gene3D" id="3.40.50.300">
    <property type="entry name" value="P-loop containing nucleotide triphosphate hydrolases"/>
    <property type="match status" value="1"/>
</dbReference>
<dbReference type="SUPFAM" id="SSF52540">
    <property type="entry name" value="P-loop containing nucleoside triphosphate hydrolases"/>
    <property type="match status" value="1"/>
</dbReference>
<dbReference type="InterPro" id="IPR003593">
    <property type="entry name" value="AAA+_ATPase"/>
</dbReference>
<dbReference type="GO" id="GO:0006261">
    <property type="term" value="P:DNA-templated DNA replication"/>
    <property type="evidence" value="ECO:0007669"/>
    <property type="project" value="TreeGrafter"/>
</dbReference>
<comment type="caution">
    <text evidence="2">The sequence shown here is derived from an EMBL/GenBank/DDBJ whole genome shotgun (WGS) entry which is preliminary data.</text>
</comment>
<dbReference type="GO" id="GO:0003887">
    <property type="term" value="F:DNA-directed DNA polymerase activity"/>
    <property type="evidence" value="ECO:0007669"/>
    <property type="project" value="UniProtKB-EC"/>
</dbReference>
<dbReference type="Proteomes" id="UP001281731">
    <property type="component" value="Unassembled WGS sequence"/>
</dbReference>
<dbReference type="NCBIfam" id="NF005926">
    <property type="entry name" value="PRK07940.1"/>
    <property type="match status" value="1"/>
</dbReference>
<dbReference type="AlphaFoldDB" id="A0AAW9HK99"/>
<protein>
    <submittedName>
        <fullName evidence="2">DNA polymerase III subunit delta</fullName>
        <ecNumber evidence="2">2.7.7.7</ecNumber>
    </submittedName>
</protein>
<dbReference type="InterPro" id="IPR050238">
    <property type="entry name" value="DNA_Rep/Repair_Clamp_Loader"/>
</dbReference>
<proteinExistence type="predicted"/>
<keyword evidence="2" id="KW-0808">Transferase</keyword>
<sequence>MSVWEAACSQAAVVETLQRAVRASRGNSDMASAAMSQAWLITGPPGSGRSIVARAFAAALECTEEEPGCGRCHGCTTTLAGTHPDVELYDTAAVIISVEDTRALVAKSYVFPTVGRKRVIAIEDADRMLERTTNVLLKAMEEPPPDTVWILITSSPQDVLPTIRSRCRIVTLKVPDAGDVASIIHADHSEMSTDEALNIALMAQCHIGRARGLARDIVAREERKALLSAVLRLNTVGDCVFAAKDIVDHFPAVRKKYVEKGGETVQEELRRNELERFRTSIGLRDGDKESASQRAQIRQFTDAQKKQETRQHRDYIDRVLLDILSLYRDILTLQLGSDVGVMNRDFEAHCESVASQLTLGETLERMDAIAHARERIGRNMPPQLALEALFVNLRLQKR</sequence>
<evidence type="ECO:0000313" key="3">
    <source>
        <dbReference type="Proteomes" id="UP001281731"/>
    </source>
</evidence>
<gene>
    <name evidence="2" type="ORF">R6G80_01165</name>
</gene>
<accession>A0AAW9HK99</accession>
<dbReference type="EMBL" id="JAWNGC010000001">
    <property type="protein sequence ID" value="MDY5154340.1"/>
    <property type="molecule type" value="Genomic_DNA"/>
</dbReference>
<dbReference type="Pfam" id="PF13177">
    <property type="entry name" value="DNA_pol3_delta2"/>
    <property type="match status" value="1"/>
</dbReference>
<dbReference type="RefSeq" id="WP_320756231.1">
    <property type="nucleotide sequence ID" value="NZ_JAWNFQ010000006.1"/>
</dbReference>
<dbReference type="PANTHER" id="PTHR11669:SF8">
    <property type="entry name" value="DNA POLYMERASE III SUBUNIT DELTA"/>
    <property type="match status" value="1"/>
</dbReference>
<name>A0AAW9HK99_9ACTO</name>
<evidence type="ECO:0000313" key="2">
    <source>
        <dbReference type="EMBL" id="MDY5154340.1"/>
    </source>
</evidence>